<dbReference type="InterPro" id="IPR036388">
    <property type="entry name" value="WH-like_DNA-bd_sf"/>
</dbReference>
<dbReference type="Pfam" id="PF08241">
    <property type="entry name" value="Methyltransf_11"/>
    <property type="match status" value="1"/>
</dbReference>
<protein>
    <submittedName>
        <fullName evidence="2">Metalloregulator ArsR/SmtB family transcription factor</fullName>
    </submittedName>
</protein>
<reference evidence="2 3" key="1">
    <citation type="submission" date="2020-04" db="EMBL/GenBank/DDBJ databases">
        <title>Novosphingobium sp. TW-4 isolated from soil.</title>
        <authorList>
            <person name="Dahal R.H."/>
            <person name="Chaudhary D.K."/>
        </authorList>
    </citation>
    <scope>NUCLEOTIDE SEQUENCE [LARGE SCALE GENOMIC DNA]</scope>
    <source>
        <strain evidence="2 3">TW-4</strain>
    </source>
</reference>
<dbReference type="InterPro" id="IPR011991">
    <property type="entry name" value="ArsR-like_HTH"/>
</dbReference>
<dbReference type="PROSITE" id="PS50987">
    <property type="entry name" value="HTH_ARSR_2"/>
    <property type="match status" value="1"/>
</dbReference>
<feature type="domain" description="HTH arsR-type" evidence="1">
    <location>
        <begin position="26"/>
        <end position="120"/>
    </location>
</feature>
<dbReference type="PANTHER" id="PTHR42912:SF93">
    <property type="entry name" value="N6-ADENOSINE-METHYLTRANSFERASE TMT1A"/>
    <property type="match status" value="1"/>
</dbReference>
<dbReference type="CDD" id="cd00090">
    <property type="entry name" value="HTH_ARSR"/>
    <property type="match status" value="1"/>
</dbReference>
<evidence type="ECO:0000259" key="1">
    <source>
        <dbReference type="PROSITE" id="PS50987"/>
    </source>
</evidence>
<dbReference type="Gene3D" id="1.10.10.10">
    <property type="entry name" value="Winged helix-like DNA-binding domain superfamily/Winged helix DNA-binding domain"/>
    <property type="match status" value="1"/>
</dbReference>
<dbReference type="Gene3D" id="3.40.50.150">
    <property type="entry name" value="Vaccinia Virus protein VP39"/>
    <property type="match status" value="1"/>
</dbReference>
<dbReference type="InterPro" id="IPR050508">
    <property type="entry name" value="Methyltransf_Superfamily"/>
</dbReference>
<dbReference type="Proteomes" id="UP000583556">
    <property type="component" value="Unassembled WGS sequence"/>
</dbReference>
<dbReference type="GO" id="GO:0008757">
    <property type="term" value="F:S-adenosylmethionine-dependent methyltransferase activity"/>
    <property type="evidence" value="ECO:0007669"/>
    <property type="project" value="InterPro"/>
</dbReference>
<organism evidence="2 3">
    <name type="scientific">Novosphingobium olei</name>
    <dbReference type="NCBI Taxonomy" id="2728851"/>
    <lineage>
        <taxon>Bacteria</taxon>
        <taxon>Pseudomonadati</taxon>
        <taxon>Pseudomonadota</taxon>
        <taxon>Alphaproteobacteria</taxon>
        <taxon>Sphingomonadales</taxon>
        <taxon>Sphingomonadaceae</taxon>
        <taxon>Novosphingobium</taxon>
    </lineage>
</organism>
<dbReference type="SUPFAM" id="SSF53335">
    <property type="entry name" value="S-adenosyl-L-methionine-dependent methyltransferases"/>
    <property type="match status" value="1"/>
</dbReference>
<dbReference type="AlphaFoldDB" id="A0A7Y0BT32"/>
<dbReference type="InterPro" id="IPR036390">
    <property type="entry name" value="WH_DNA-bd_sf"/>
</dbReference>
<dbReference type="InterPro" id="IPR001845">
    <property type="entry name" value="HTH_ArsR_DNA-bd_dom"/>
</dbReference>
<dbReference type="InterPro" id="IPR029063">
    <property type="entry name" value="SAM-dependent_MTases_sf"/>
</dbReference>
<dbReference type="PRINTS" id="PR00778">
    <property type="entry name" value="HTHARSR"/>
</dbReference>
<accession>A0A7Y0BT32</accession>
<sequence>MRWTKTTRAKNDNGRSVRLLTHIKNALYAPCVTLLDSLRALADPTRLRIMRLLASMELAVGEIAQVLGQSQPRVSRHVKILCDAGLAERRREGGWVFLRAASGEGQANLKSALAGLLAVGEASDPAFAAECAGDRHHLDAIRAARQASAEDYFAAHAEEWDSLRSLHIADGPVELALAELLGADSLGRLLDIGTGTGRMAELFADRAAKVTGLDRSPEMLRLARARLQDLPTDRFELVRGDFTDLPFDGANFDTVLLHQVLHYAQAPELVLAEAARVTCPGGRLAIIDFAAHGREDLRERHAHARLGFSDAQMNTLFNEAGYRMEAERALAGHELIVKIWIGVREQDAGATPLRRTG</sequence>
<evidence type="ECO:0000313" key="2">
    <source>
        <dbReference type="EMBL" id="NML96059.1"/>
    </source>
</evidence>
<dbReference type="SUPFAM" id="SSF46785">
    <property type="entry name" value="Winged helix' DNA-binding domain"/>
    <property type="match status" value="1"/>
</dbReference>
<dbReference type="GO" id="GO:0003700">
    <property type="term" value="F:DNA-binding transcription factor activity"/>
    <property type="evidence" value="ECO:0007669"/>
    <property type="project" value="InterPro"/>
</dbReference>
<name>A0A7Y0BT32_9SPHN</name>
<dbReference type="EMBL" id="JABBGM010000016">
    <property type="protein sequence ID" value="NML96059.1"/>
    <property type="molecule type" value="Genomic_DNA"/>
</dbReference>
<dbReference type="SMART" id="SM00418">
    <property type="entry name" value="HTH_ARSR"/>
    <property type="match status" value="1"/>
</dbReference>
<dbReference type="NCBIfam" id="NF033788">
    <property type="entry name" value="HTH_metalloreg"/>
    <property type="match status" value="1"/>
</dbReference>
<comment type="caution">
    <text evidence="2">The sequence shown here is derived from an EMBL/GenBank/DDBJ whole genome shotgun (WGS) entry which is preliminary data.</text>
</comment>
<keyword evidence="3" id="KW-1185">Reference proteome</keyword>
<gene>
    <name evidence="2" type="ORF">HHL27_20540</name>
</gene>
<dbReference type="InterPro" id="IPR013216">
    <property type="entry name" value="Methyltransf_11"/>
</dbReference>
<dbReference type="PANTHER" id="PTHR42912">
    <property type="entry name" value="METHYLTRANSFERASE"/>
    <property type="match status" value="1"/>
</dbReference>
<dbReference type="Pfam" id="PF01022">
    <property type="entry name" value="HTH_5"/>
    <property type="match status" value="1"/>
</dbReference>
<evidence type="ECO:0000313" key="3">
    <source>
        <dbReference type="Proteomes" id="UP000583556"/>
    </source>
</evidence>
<dbReference type="CDD" id="cd02440">
    <property type="entry name" value="AdoMet_MTases"/>
    <property type="match status" value="1"/>
</dbReference>
<proteinExistence type="predicted"/>